<reference evidence="16" key="1">
    <citation type="submission" date="2016-03" db="EMBL/GenBank/DDBJ databases">
        <authorList>
            <person name="Ploux O."/>
        </authorList>
    </citation>
    <scope>NUCLEOTIDE SEQUENCE [LARGE SCALE GENOMIC DNA]</scope>
    <source>
        <strain evidence="16">UK7</strain>
    </source>
</reference>
<feature type="region of interest" description="Disordered" evidence="13">
    <location>
        <begin position="1"/>
        <end position="98"/>
    </location>
</feature>
<gene>
    <name evidence="15" type="ORF">RCO7_02203</name>
</gene>
<dbReference type="GO" id="GO:0016567">
    <property type="term" value="P:protein ubiquitination"/>
    <property type="evidence" value="ECO:0007669"/>
    <property type="project" value="TreeGrafter"/>
</dbReference>
<feature type="region of interest" description="Disordered" evidence="13">
    <location>
        <begin position="663"/>
        <end position="727"/>
    </location>
</feature>
<dbReference type="PROSITE" id="PS50089">
    <property type="entry name" value="ZF_RING_2"/>
    <property type="match status" value="1"/>
</dbReference>
<evidence type="ECO:0000256" key="6">
    <source>
        <dbReference type="ARBA" id="ARBA00022553"/>
    </source>
</evidence>
<dbReference type="PANTHER" id="PTHR22938">
    <property type="entry name" value="ZINC FINGER PROTEIN 598"/>
    <property type="match status" value="1"/>
</dbReference>
<comment type="subcellular location">
    <subcellularLocation>
        <location evidence="2">Cytoplasm</location>
    </subcellularLocation>
</comment>
<feature type="domain" description="RING-type" evidence="14">
    <location>
        <begin position="144"/>
        <end position="184"/>
    </location>
</feature>
<keyword evidence="9 12" id="KW-0863">Zinc-finger</keyword>
<dbReference type="PANTHER" id="PTHR22938:SF0">
    <property type="entry name" value="E3 UBIQUITIN-PROTEIN LIGASE ZNF598"/>
    <property type="match status" value="1"/>
</dbReference>
<accession>A0A1E1LH48</accession>
<feature type="compositionally biased region" description="Basic residues" evidence="13">
    <location>
        <begin position="36"/>
        <end position="48"/>
    </location>
</feature>
<feature type="compositionally biased region" description="Basic residues" evidence="13">
    <location>
        <begin position="835"/>
        <end position="845"/>
    </location>
</feature>
<evidence type="ECO:0000256" key="8">
    <source>
        <dbReference type="ARBA" id="ARBA00022723"/>
    </source>
</evidence>
<keyword evidence="5" id="KW-0963">Cytoplasm</keyword>
<dbReference type="SMART" id="SM00355">
    <property type="entry name" value="ZnF_C2H2"/>
    <property type="match status" value="4"/>
</dbReference>
<name>A0A1E1LH48_9HELO</name>
<dbReference type="EC" id="2.3.2.27" evidence="4"/>
<dbReference type="Pfam" id="PF25447">
    <property type="entry name" value="RING_ZNF598"/>
    <property type="match status" value="1"/>
</dbReference>
<dbReference type="InterPro" id="IPR057634">
    <property type="entry name" value="PAH_ZNF598/HEL2"/>
</dbReference>
<dbReference type="GO" id="GO:0043022">
    <property type="term" value="F:ribosome binding"/>
    <property type="evidence" value="ECO:0007669"/>
    <property type="project" value="TreeGrafter"/>
</dbReference>
<dbReference type="GO" id="GO:0008270">
    <property type="term" value="F:zinc ion binding"/>
    <property type="evidence" value="ECO:0007669"/>
    <property type="project" value="UniProtKB-KW"/>
</dbReference>
<feature type="compositionally biased region" description="Low complexity" evidence="13">
    <location>
        <begin position="54"/>
        <end position="72"/>
    </location>
</feature>
<dbReference type="PROSITE" id="PS00028">
    <property type="entry name" value="ZINC_FINGER_C2H2_1"/>
    <property type="match status" value="1"/>
</dbReference>
<feature type="region of interest" description="Disordered" evidence="13">
    <location>
        <begin position="419"/>
        <end position="457"/>
    </location>
</feature>
<dbReference type="InterPro" id="IPR056437">
    <property type="entry name" value="Znf-C2H2_ZNF598/HEL2"/>
</dbReference>
<dbReference type="GO" id="GO:0005737">
    <property type="term" value="C:cytoplasm"/>
    <property type="evidence" value="ECO:0007669"/>
    <property type="project" value="UniProtKB-SubCell"/>
</dbReference>
<comment type="catalytic activity">
    <reaction evidence="1">
        <text>S-ubiquitinyl-[E2 ubiquitin-conjugating enzyme]-L-cysteine + [acceptor protein]-L-lysine = [E2 ubiquitin-conjugating enzyme]-L-cysteine + N(6)-ubiquitinyl-[acceptor protein]-L-lysine.</text>
        <dbReference type="EC" id="2.3.2.27"/>
    </reaction>
</comment>
<comment type="caution">
    <text evidence="15">The sequence shown here is derived from an EMBL/GenBank/DDBJ whole genome shotgun (WGS) entry which is preliminary data.</text>
</comment>
<dbReference type="InterPro" id="IPR041888">
    <property type="entry name" value="RING-HC_ZNF598/HEL2"/>
</dbReference>
<evidence type="ECO:0000256" key="10">
    <source>
        <dbReference type="ARBA" id="ARBA00022833"/>
    </source>
</evidence>
<evidence type="ECO:0000256" key="11">
    <source>
        <dbReference type="ARBA" id="ARBA00035113"/>
    </source>
</evidence>
<evidence type="ECO:0000256" key="3">
    <source>
        <dbReference type="ARBA" id="ARBA00004906"/>
    </source>
</evidence>
<comment type="similarity">
    <text evidence="11">Belongs to the ZNF598/HEL2 family.</text>
</comment>
<dbReference type="SUPFAM" id="SSF57850">
    <property type="entry name" value="RING/U-box"/>
    <property type="match status" value="1"/>
</dbReference>
<dbReference type="CDD" id="cd16615">
    <property type="entry name" value="RING-HC_ZNF598"/>
    <property type="match status" value="1"/>
</dbReference>
<dbReference type="Pfam" id="PF23230">
    <property type="entry name" value="zf-C2H2_13"/>
    <property type="match status" value="1"/>
</dbReference>
<evidence type="ECO:0000313" key="15">
    <source>
        <dbReference type="EMBL" id="CZT09848.1"/>
    </source>
</evidence>
<dbReference type="InterPro" id="IPR013083">
    <property type="entry name" value="Znf_RING/FYVE/PHD"/>
</dbReference>
<sequence>MEAATGGNQNGGAGGGGGGPASGTAERPRGDGSRGGRGRGQSRGRGRGRGGNANGNSNGENGQQPQSQHQHQNYNGGGGRRGGRGAQTQNLAQGQRMGPAISAAEANPIPSPMNAEELAARYKRPEGATEEKDDGEAAGDAEVCFICASDIEHESIAPCNHRTCHVCCLRMRALYKDKNCAHCRTPAPLVIFTDDKRKKFEDFTKEDLFDTDPNIGIQYESFDIRRDTIFLLQYNCPEPTCDVSCISWPDLHRHVRVIHHKKICDLCSRHKKTFTHEHDLFTDAELSKHMKKGDDNPGAVDQSGFKGHPLCSFCGTRFYGDDELYVHCRDSHEKCHICSETTGGAPQYFLNYDALFAHFTKDHWICREPSCLEKKLIVFATEMDLKAHQLTEHGETLSKDIRRDMRTVNISTFDYRQPYVEERRGGGSQREQREGRGRGRGRDPNAEAIPASTAQPLRRDEQAFQRQMAIHSAQSVTGRTFGGQLTAAPAASRNPTPMTISHPSSIVVQANQPPRVNTSEPSQANMSPQDQARALRHSAVVERATNMLKNDELKLSQFRSAISSFKKNAITAPALIDAFFALFSDTSSSALGTLVREVADLYEDGKQADSIRKAWNSWKAINEDYPSLPAASSSSSSSIPLNWAVTNNASSSSSASASAAKPKTSRVLKLKSSTAQSSRSSVSQTRSWGTAPPSASPASVTSSNPFPGLPSSSSSANRATTQPYAPGTGKISTVSWAASSSASGSATNSAPVSRPASRNVVKGSGAGVGGAAFPALPPAKKPQSTIFGYGNRIVRRDGGVAPSLNPWAGGSSSGVDASGGNGGGEEAEDVEGSGKGKKKGNKGKKQVLMNWG</sequence>
<keyword evidence="7" id="KW-0808">Transferase</keyword>
<evidence type="ECO:0000256" key="7">
    <source>
        <dbReference type="ARBA" id="ARBA00022679"/>
    </source>
</evidence>
<evidence type="ECO:0000256" key="9">
    <source>
        <dbReference type="ARBA" id="ARBA00022771"/>
    </source>
</evidence>
<dbReference type="AlphaFoldDB" id="A0A1E1LH48"/>
<evidence type="ECO:0000256" key="1">
    <source>
        <dbReference type="ARBA" id="ARBA00000900"/>
    </source>
</evidence>
<feature type="compositionally biased region" description="Gly residues" evidence="13">
    <location>
        <begin position="8"/>
        <end position="21"/>
    </location>
</feature>
<organism evidence="15 16">
    <name type="scientific">Rhynchosporium graminicola</name>
    <dbReference type="NCBI Taxonomy" id="2792576"/>
    <lineage>
        <taxon>Eukaryota</taxon>
        <taxon>Fungi</taxon>
        <taxon>Dikarya</taxon>
        <taxon>Ascomycota</taxon>
        <taxon>Pezizomycotina</taxon>
        <taxon>Leotiomycetes</taxon>
        <taxon>Helotiales</taxon>
        <taxon>Ploettnerulaceae</taxon>
        <taxon>Rhynchosporium</taxon>
    </lineage>
</organism>
<dbReference type="InterPro" id="IPR001841">
    <property type="entry name" value="Znf_RING"/>
</dbReference>
<evidence type="ECO:0000256" key="13">
    <source>
        <dbReference type="SAM" id="MobiDB-lite"/>
    </source>
</evidence>
<feature type="compositionally biased region" description="Low complexity" evidence="13">
    <location>
        <begin position="672"/>
        <end position="699"/>
    </location>
</feature>
<proteinExistence type="inferred from homology"/>
<dbReference type="GO" id="GO:0061630">
    <property type="term" value="F:ubiquitin protein ligase activity"/>
    <property type="evidence" value="ECO:0007669"/>
    <property type="project" value="UniProtKB-EC"/>
</dbReference>
<dbReference type="Gene3D" id="3.30.40.10">
    <property type="entry name" value="Zinc/RING finger domain, C3HC4 (zinc finger)"/>
    <property type="match status" value="1"/>
</dbReference>
<dbReference type="Pfam" id="PF23202">
    <property type="entry name" value="PAH_ZNF598"/>
    <property type="match status" value="1"/>
</dbReference>
<dbReference type="InParanoid" id="A0A1E1LH48"/>
<dbReference type="GO" id="GO:0072344">
    <property type="term" value="P:rescue of stalled ribosome"/>
    <property type="evidence" value="ECO:0007669"/>
    <property type="project" value="InterPro"/>
</dbReference>
<keyword evidence="10" id="KW-0862">Zinc</keyword>
<evidence type="ECO:0000256" key="5">
    <source>
        <dbReference type="ARBA" id="ARBA00022490"/>
    </source>
</evidence>
<keyword evidence="6" id="KW-0597">Phosphoprotein</keyword>
<dbReference type="STRING" id="914237.A0A1E1LH48"/>
<dbReference type="Proteomes" id="UP000178129">
    <property type="component" value="Unassembled WGS sequence"/>
</dbReference>
<dbReference type="EMBL" id="FJUW01000052">
    <property type="protein sequence ID" value="CZT09848.1"/>
    <property type="molecule type" value="Genomic_DNA"/>
</dbReference>
<evidence type="ECO:0000256" key="4">
    <source>
        <dbReference type="ARBA" id="ARBA00012483"/>
    </source>
</evidence>
<dbReference type="InterPro" id="IPR044288">
    <property type="entry name" value="ZNF598/HEL2"/>
</dbReference>
<evidence type="ECO:0000256" key="12">
    <source>
        <dbReference type="PROSITE-ProRule" id="PRU00175"/>
    </source>
</evidence>
<evidence type="ECO:0000256" key="2">
    <source>
        <dbReference type="ARBA" id="ARBA00004496"/>
    </source>
</evidence>
<feature type="compositionally biased region" description="Basic and acidic residues" evidence="13">
    <location>
        <begin position="419"/>
        <end position="445"/>
    </location>
</feature>
<keyword evidence="8" id="KW-0479">Metal-binding</keyword>
<dbReference type="InterPro" id="IPR013087">
    <property type="entry name" value="Znf_C2H2_type"/>
</dbReference>
<keyword evidence="16" id="KW-1185">Reference proteome</keyword>
<protein>
    <recommendedName>
        <fullName evidence="4">RING-type E3 ubiquitin transferase</fullName>
        <ecNumber evidence="4">2.3.2.27</ecNumber>
    </recommendedName>
</protein>
<evidence type="ECO:0000259" key="14">
    <source>
        <dbReference type="PROSITE" id="PS50089"/>
    </source>
</evidence>
<feature type="compositionally biased region" description="Polar residues" evidence="13">
    <location>
        <begin position="700"/>
        <end position="723"/>
    </location>
</feature>
<evidence type="ECO:0000313" key="16">
    <source>
        <dbReference type="Proteomes" id="UP000178129"/>
    </source>
</evidence>
<comment type="pathway">
    <text evidence="3">Protein modification; protein ubiquitination.</text>
</comment>
<feature type="region of interest" description="Disordered" evidence="13">
    <location>
        <begin position="798"/>
        <end position="852"/>
    </location>
</feature>